<keyword evidence="2" id="KW-1185">Reference proteome</keyword>
<dbReference type="Pfam" id="PF12520">
    <property type="entry name" value="DUF3723"/>
    <property type="match status" value="1"/>
</dbReference>
<gene>
    <name evidence="1" type="ORF">T440DRAFT_462707</name>
</gene>
<dbReference type="OrthoDB" id="5421195at2759"/>
<sequence>MLIHNAPDGYKALEFATGVQLECLHGVDRVQAARQILPPGDRRWVVDLYLEGSFSNTHDLKTALMEEYACEKDPDDGEFYCKIREHERSGHPFFHVLWLARLKAVAVRKRQNLDRLLKHPGYSRAFDCQLDMPGLAGGMNLGTLHKMFAMKCEEETLRYLTYVKDTWSRILGADAQAMQKLERHTVKVVELTAPGACSQDAERLYQEVKEGRIFAAFSERERETIWNELLGHSAAAKEGSGRFVGTDRD</sequence>
<dbReference type="AlphaFoldDB" id="A0A6A7ANP3"/>
<accession>A0A6A7ANP3</accession>
<organism evidence="1 2">
    <name type="scientific">Plenodomus tracheiphilus IPT5</name>
    <dbReference type="NCBI Taxonomy" id="1408161"/>
    <lineage>
        <taxon>Eukaryota</taxon>
        <taxon>Fungi</taxon>
        <taxon>Dikarya</taxon>
        <taxon>Ascomycota</taxon>
        <taxon>Pezizomycotina</taxon>
        <taxon>Dothideomycetes</taxon>
        <taxon>Pleosporomycetidae</taxon>
        <taxon>Pleosporales</taxon>
        <taxon>Pleosporineae</taxon>
        <taxon>Leptosphaeriaceae</taxon>
        <taxon>Plenodomus</taxon>
    </lineage>
</organism>
<evidence type="ECO:0000313" key="2">
    <source>
        <dbReference type="Proteomes" id="UP000799423"/>
    </source>
</evidence>
<dbReference type="EMBL" id="MU006492">
    <property type="protein sequence ID" value="KAF2843888.1"/>
    <property type="molecule type" value="Genomic_DNA"/>
</dbReference>
<reference evidence="1" key="1">
    <citation type="submission" date="2020-01" db="EMBL/GenBank/DDBJ databases">
        <authorList>
            <consortium name="DOE Joint Genome Institute"/>
            <person name="Haridas S."/>
            <person name="Albert R."/>
            <person name="Binder M."/>
            <person name="Bloem J."/>
            <person name="Labutti K."/>
            <person name="Salamov A."/>
            <person name="Andreopoulos B."/>
            <person name="Baker S.E."/>
            <person name="Barry K."/>
            <person name="Bills G."/>
            <person name="Bluhm B.H."/>
            <person name="Cannon C."/>
            <person name="Castanera R."/>
            <person name="Culley D.E."/>
            <person name="Daum C."/>
            <person name="Ezra D."/>
            <person name="Gonzalez J.B."/>
            <person name="Henrissat B."/>
            <person name="Kuo A."/>
            <person name="Liang C."/>
            <person name="Lipzen A."/>
            <person name="Lutzoni F."/>
            <person name="Magnuson J."/>
            <person name="Mondo S."/>
            <person name="Nolan M."/>
            <person name="Ohm R."/>
            <person name="Pangilinan J."/>
            <person name="Park H.-J."/>
            <person name="Ramirez L."/>
            <person name="Alfaro M."/>
            <person name="Sun H."/>
            <person name="Tritt A."/>
            <person name="Yoshinaga Y."/>
            <person name="Zwiers L.-H."/>
            <person name="Turgeon B.G."/>
            <person name="Goodwin S.B."/>
            <person name="Spatafora J.W."/>
            <person name="Crous P.W."/>
            <person name="Grigoriev I.V."/>
        </authorList>
    </citation>
    <scope>NUCLEOTIDE SEQUENCE</scope>
    <source>
        <strain evidence="1">IPT5</strain>
    </source>
</reference>
<dbReference type="InterPro" id="IPR022198">
    <property type="entry name" value="DUF3723"/>
</dbReference>
<dbReference type="Proteomes" id="UP000799423">
    <property type="component" value="Unassembled WGS sequence"/>
</dbReference>
<name>A0A6A7ANP3_9PLEO</name>
<proteinExistence type="predicted"/>
<evidence type="ECO:0000313" key="1">
    <source>
        <dbReference type="EMBL" id="KAF2843888.1"/>
    </source>
</evidence>
<protein>
    <submittedName>
        <fullName evidence="1">Uncharacterized protein</fullName>
    </submittedName>
</protein>